<gene>
    <name evidence="2" type="primary">OJ1127_E01.124</name>
</gene>
<organism evidence="2 3">
    <name type="scientific">Oryza sativa subsp. japonica</name>
    <name type="common">Rice</name>
    <dbReference type="NCBI Taxonomy" id="39947"/>
    <lineage>
        <taxon>Eukaryota</taxon>
        <taxon>Viridiplantae</taxon>
        <taxon>Streptophyta</taxon>
        <taxon>Embryophyta</taxon>
        <taxon>Tracheophyta</taxon>
        <taxon>Spermatophyta</taxon>
        <taxon>Magnoliopsida</taxon>
        <taxon>Liliopsida</taxon>
        <taxon>Poales</taxon>
        <taxon>Poaceae</taxon>
        <taxon>BOP clade</taxon>
        <taxon>Oryzoideae</taxon>
        <taxon>Oryzeae</taxon>
        <taxon>Oryzinae</taxon>
        <taxon>Oryza</taxon>
        <taxon>Oryza sativa</taxon>
    </lineage>
</organism>
<accession>Q84ZS0</accession>
<reference evidence="3" key="2">
    <citation type="journal article" date="2008" name="Nucleic Acids Res.">
        <title>The rice annotation project database (RAP-DB): 2008 update.</title>
        <authorList>
            <consortium name="The rice annotation project (RAP)"/>
        </authorList>
    </citation>
    <scope>GENOME REANNOTATION</scope>
    <source>
        <strain evidence="3">cv. Nipponbare</strain>
    </source>
</reference>
<evidence type="ECO:0000313" key="2">
    <source>
        <dbReference type="EMBL" id="BAC55616.1"/>
    </source>
</evidence>
<proteinExistence type="predicted"/>
<sequence length="81" mass="9068">MGPRNPVGDPAPDSTTQDNLPPRHAWPLTPVPPASHCSTPLWRMHPRRRMRPSLTTGEHEPPPRHGGLRWMLRRGADAATE</sequence>
<evidence type="ECO:0000256" key="1">
    <source>
        <dbReference type="SAM" id="MobiDB-lite"/>
    </source>
</evidence>
<feature type="region of interest" description="Disordered" evidence="1">
    <location>
        <begin position="1"/>
        <end position="81"/>
    </location>
</feature>
<dbReference type="Proteomes" id="UP000000763">
    <property type="component" value="Chromosome 7"/>
</dbReference>
<protein>
    <submittedName>
        <fullName evidence="2">Uncharacterized protein</fullName>
    </submittedName>
</protein>
<name>Q84ZS0_ORYSJ</name>
<dbReference type="EMBL" id="AP003747">
    <property type="protein sequence ID" value="BAC55616.1"/>
    <property type="molecule type" value="Genomic_DNA"/>
</dbReference>
<reference evidence="3" key="1">
    <citation type="journal article" date="2005" name="Nature">
        <title>The map-based sequence of the rice genome.</title>
        <authorList>
            <consortium name="International rice genome sequencing project (IRGSP)"/>
            <person name="Matsumoto T."/>
            <person name="Wu J."/>
            <person name="Kanamori H."/>
            <person name="Katayose Y."/>
            <person name="Fujisawa M."/>
            <person name="Namiki N."/>
            <person name="Mizuno H."/>
            <person name="Yamamoto K."/>
            <person name="Antonio B.A."/>
            <person name="Baba T."/>
            <person name="Sakata K."/>
            <person name="Nagamura Y."/>
            <person name="Aoki H."/>
            <person name="Arikawa K."/>
            <person name="Arita K."/>
            <person name="Bito T."/>
            <person name="Chiden Y."/>
            <person name="Fujitsuka N."/>
            <person name="Fukunaka R."/>
            <person name="Hamada M."/>
            <person name="Harada C."/>
            <person name="Hayashi A."/>
            <person name="Hijishita S."/>
            <person name="Honda M."/>
            <person name="Hosokawa S."/>
            <person name="Ichikawa Y."/>
            <person name="Idonuma A."/>
            <person name="Iijima M."/>
            <person name="Ikeda M."/>
            <person name="Ikeno M."/>
            <person name="Ito K."/>
            <person name="Ito S."/>
            <person name="Ito T."/>
            <person name="Ito Y."/>
            <person name="Ito Y."/>
            <person name="Iwabuchi A."/>
            <person name="Kamiya K."/>
            <person name="Karasawa W."/>
            <person name="Kurita K."/>
            <person name="Katagiri S."/>
            <person name="Kikuta A."/>
            <person name="Kobayashi H."/>
            <person name="Kobayashi N."/>
            <person name="Machita K."/>
            <person name="Maehara T."/>
            <person name="Masukawa M."/>
            <person name="Mizubayashi T."/>
            <person name="Mukai Y."/>
            <person name="Nagasaki H."/>
            <person name="Nagata Y."/>
            <person name="Naito S."/>
            <person name="Nakashima M."/>
            <person name="Nakama Y."/>
            <person name="Nakamichi Y."/>
            <person name="Nakamura M."/>
            <person name="Meguro A."/>
            <person name="Negishi M."/>
            <person name="Ohta I."/>
            <person name="Ohta T."/>
            <person name="Okamoto M."/>
            <person name="Ono N."/>
            <person name="Saji S."/>
            <person name="Sakaguchi M."/>
            <person name="Sakai K."/>
            <person name="Shibata M."/>
            <person name="Shimokawa T."/>
            <person name="Song J."/>
            <person name="Takazaki Y."/>
            <person name="Terasawa K."/>
            <person name="Tsugane M."/>
            <person name="Tsuji K."/>
            <person name="Ueda S."/>
            <person name="Waki K."/>
            <person name="Yamagata H."/>
            <person name="Yamamoto M."/>
            <person name="Yamamoto S."/>
            <person name="Yamane H."/>
            <person name="Yoshiki S."/>
            <person name="Yoshihara R."/>
            <person name="Yukawa K."/>
            <person name="Zhong H."/>
            <person name="Yano M."/>
            <person name="Yuan Q."/>
            <person name="Ouyang S."/>
            <person name="Liu J."/>
            <person name="Jones K.M."/>
            <person name="Gansberger K."/>
            <person name="Moffat K."/>
            <person name="Hill J."/>
            <person name="Bera J."/>
            <person name="Fadrosh D."/>
            <person name="Jin S."/>
            <person name="Johri S."/>
            <person name="Kim M."/>
            <person name="Overton L."/>
            <person name="Reardon M."/>
            <person name="Tsitrin T."/>
            <person name="Vuong H."/>
            <person name="Weaver B."/>
            <person name="Ciecko A."/>
            <person name="Tallon L."/>
            <person name="Jackson J."/>
            <person name="Pai G."/>
            <person name="Aken S.V."/>
            <person name="Utterback T."/>
            <person name="Reidmuller S."/>
            <person name="Feldblyum T."/>
            <person name="Hsiao J."/>
            <person name="Zismann V."/>
            <person name="Iobst S."/>
            <person name="de Vazeille A.R."/>
            <person name="Buell C.R."/>
            <person name="Ying K."/>
            <person name="Li Y."/>
            <person name="Lu T."/>
            <person name="Huang Y."/>
            <person name="Zhao Q."/>
            <person name="Feng Q."/>
            <person name="Zhang L."/>
            <person name="Zhu J."/>
            <person name="Weng Q."/>
            <person name="Mu J."/>
            <person name="Lu Y."/>
            <person name="Fan D."/>
            <person name="Liu Y."/>
            <person name="Guan J."/>
            <person name="Zhang Y."/>
            <person name="Yu S."/>
            <person name="Liu X."/>
            <person name="Zhang Y."/>
            <person name="Hong G."/>
            <person name="Han B."/>
            <person name="Choisne N."/>
            <person name="Demange N."/>
            <person name="Orjeda G."/>
            <person name="Samain S."/>
            <person name="Cattolico L."/>
            <person name="Pelletier E."/>
            <person name="Couloux A."/>
            <person name="Segurens B."/>
            <person name="Wincker P."/>
            <person name="D'Hont A."/>
            <person name="Scarpelli C."/>
            <person name="Weissenbach J."/>
            <person name="Salanoubat M."/>
            <person name="Quetier F."/>
            <person name="Yu Y."/>
            <person name="Kim H.R."/>
            <person name="Rambo T."/>
            <person name="Currie J."/>
            <person name="Collura K."/>
            <person name="Luo M."/>
            <person name="Yang T."/>
            <person name="Ammiraju J.S.S."/>
            <person name="Engler F."/>
            <person name="Soderlund C."/>
            <person name="Wing R.A."/>
            <person name="Palmer L.E."/>
            <person name="de la Bastide M."/>
            <person name="Spiegel L."/>
            <person name="Nascimento L."/>
            <person name="Zutavern T."/>
            <person name="O'Shaughnessy A."/>
            <person name="Dike S."/>
            <person name="Dedhia N."/>
            <person name="Preston R."/>
            <person name="Balija V."/>
            <person name="McCombie W.R."/>
            <person name="Chow T."/>
            <person name="Chen H."/>
            <person name="Chung M."/>
            <person name="Chen C."/>
            <person name="Shaw J."/>
            <person name="Wu H."/>
            <person name="Hsiao K."/>
            <person name="Chao Y."/>
            <person name="Chu M."/>
            <person name="Cheng C."/>
            <person name="Hour A."/>
            <person name="Lee P."/>
            <person name="Lin S."/>
            <person name="Lin Y."/>
            <person name="Liou J."/>
            <person name="Liu S."/>
            <person name="Hsing Y."/>
            <person name="Raghuvanshi S."/>
            <person name="Mohanty A."/>
            <person name="Bharti A.K."/>
            <person name="Gaur A."/>
            <person name="Gupta V."/>
            <person name="Kumar D."/>
            <person name="Ravi V."/>
            <person name="Vij S."/>
            <person name="Kapur A."/>
            <person name="Khurana P."/>
            <person name="Khurana P."/>
            <person name="Khurana J.P."/>
            <person name="Tyagi A.K."/>
            <person name="Gaikwad K."/>
            <person name="Singh A."/>
            <person name="Dalal V."/>
            <person name="Srivastava S."/>
            <person name="Dixit A."/>
            <person name="Pal A.K."/>
            <person name="Ghazi I.A."/>
            <person name="Yadav M."/>
            <person name="Pandit A."/>
            <person name="Bhargava A."/>
            <person name="Sureshbabu K."/>
            <person name="Batra K."/>
            <person name="Sharma T.R."/>
            <person name="Mohapatra T."/>
            <person name="Singh N.K."/>
            <person name="Messing J."/>
            <person name="Nelson A.B."/>
            <person name="Fuks G."/>
            <person name="Kavchok S."/>
            <person name="Keizer G."/>
            <person name="Linton E."/>
            <person name="Llaca V."/>
            <person name="Song R."/>
            <person name="Tanyolac B."/>
            <person name="Young S."/>
            <person name="Ho-Il K."/>
            <person name="Hahn J.H."/>
            <person name="Sangsakoo G."/>
            <person name="Vanavichit A."/>
            <person name="de Mattos Luiz.A.T."/>
            <person name="Zimmer P.D."/>
            <person name="Malone G."/>
            <person name="Dellagostin O."/>
            <person name="de Oliveira A.C."/>
            <person name="Bevan M."/>
            <person name="Bancroft I."/>
            <person name="Minx P."/>
            <person name="Cordum H."/>
            <person name="Wilson R."/>
            <person name="Cheng Z."/>
            <person name="Jin W."/>
            <person name="Jiang J."/>
            <person name="Leong S.A."/>
            <person name="Iwama H."/>
            <person name="Gojobori T."/>
            <person name="Itoh T."/>
            <person name="Niimura Y."/>
            <person name="Fujii Y."/>
            <person name="Habara T."/>
            <person name="Sakai H."/>
            <person name="Sato Y."/>
            <person name="Wilson G."/>
            <person name="Kumar K."/>
            <person name="McCouch S."/>
            <person name="Juretic N."/>
            <person name="Hoen D."/>
            <person name="Wright S."/>
            <person name="Bruskiewich R."/>
            <person name="Bureau T."/>
            <person name="Miyao A."/>
            <person name="Hirochika H."/>
            <person name="Nishikawa T."/>
            <person name="Kadowaki K."/>
            <person name="Sugiura M."/>
            <person name="Burr B."/>
            <person name="Sasaki T."/>
        </authorList>
    </citation>
    <scope>NUCLEOTIDE SEQUENCE [LARGE SCALE GENOMIC DNA]</scope>
    <source>
        <strain evidence="3">cv. Nipponbare</strain>
    </source>
</reference>
<evidence type="ECO:0000313" key="3">
    <source>
        <dbReference type="Proteomes" id="UP000000763"/>
    </source>
</evidence>
<dbReference type="AlphaFoldDB" id="Q84ZS0"/>